<evidence type="ECO:0000313" key="2">
    <source>
        <dbReference type="EMBL" id="MBL0373142.1"/>
    </source>
</evidence>
<keyword evidence="1" id="KW-0732">Signal</keyword>
<evidence type="ECO:0000256" key="1">
    <source>
        <dbReference type="SAM" id="SignalP"/>
    </source>
</evidence>
<evidence type="ECO:0000313" key="3">
    <source>
        <dbReference type="Proteomes" id="UP000633219"/>
    </source>
</evidence>
<feature type="chain" id="PRO_5037910563" description="DUF4148 domain-containing protein" evidence="1">
    <location>
        <begin position="24"/>
        <end position="122"/>
    </location>
</feature>
<proteinExistence type="predicted"/>
<dbReference type="Proteomes" id="UP000633219">
    <property type="component" value="Unassembled WGS sequence"/>
</dbReference>
<protein>
    <recommendedName>
        <fullName evidence="4">DUF4148 domain-containing protein</fullName>
    </recommendedName>
</protein>
<feature type="signal peptide" evidence="1">
    <location>
        <begin position="1"/>
        <end position="23"/>
    </location>
</feature>
<comment type="caution">
    <text evidence="2">The sequence shown here is derived from an EMBL/GenBank/DDBJ whole genome shotgun (WGS) entry which is preliminary data.</text>
</comment>
<evidence type="ECO:0008006" key="4">
    <source>
        <dbReference type="Google" id="ProtNLM"/>
    </source>
</evidence>
<sequence length="122" mass="13128">MSRIFVGLSVIAFVGLATGQSFAGDHKLSSAAQANAFRFERTATYGYDRKKSASGIKIIYVSSLSDGNRARIENALTPQKLATIRASIDGGVAAQLRAKGVNPNNVVEISRPFSGRTIYYVR</sequence>
<dbReference type="EMBL" id="JAEQNC010000007">
    <property type="protein sequence ID" value="MBL0373142.1"/>
    <property type="molecule type" value="Genomic_DNA"/>
</dbReference>
<name>A0A936YQX6_9HYPH</name>
<gene>
    <name evidence="2" type="ORF">JJB09_13990</name>
</gene>
<accession>A0A936YQX6</accession>
<dbReference type="AlphaFoldDB" id="A0A936YQX6"/>
<organism evidence="2 3">
    <name type="scientific">Rhizobium setariae</name>
    <dbReference type="NCBI Taxonomy" id="2801340"/>
    <lineage>
        <taxon>Bacteria</taxon>
        <taxon>Pseudomonadati</taxon>
        <taxon>Pseudomonadota</taxon>
        <taxon>Alphaproteobacteria</taxon>
        <taxon>Hyphomicrobiales</taxon>
        <taxon>Rhizobiaceae</taxon>
        <taxon>Rhizobium/Agrobacterium group</taxon>
        <taxon>Rhizobium</taxon>
    </lineage>
</organism>
<keyword evidence="3" id="KW-1185">Reference proteome</keyword>
<reference evidence="2" key="1">
    <citation type="submission" date="2021-01" db="EMBL/GenBank/DDBJ databases">
        <title>Rhizobium sp. strain KVB221 16S ribosomal RNA gene Genome sequencing and assembly.</title>
        <authorList>
            <person name="Kang M."/>
        </authorList>
    </citation>
    <scope>NUCLEOTIDE SEQUENCE</scope>
    <source>
        <strain evidence="2">KVB221</strain>
    </source>
</reference>
<dbReference type="RefSeq" id="WP_201659126.1">
    <property type="nucleotide sequence ID" value="NZ_JAEQNC010000007.1"/>
</dbReference>